<name>A0ABQ5J3U2_9ASTR</name>
<reference evidence="1" key="2">
    <citation type="submission" date="2022-01" db="EMBL/GenBank/DDBJ databases">
        <authorList>
            <person name="Yamashiro T."/>
            <person name="Shiraishi A."/>
            <person name="Satake H."/>
            <person name="Nakayama K."/>
        </authorList>
    </citation>
    <scope>NUCLEOTIDE SEQUENCE</scope>
</reference>
<organism evidence="1 2">
    <name type="scientific">Tanacetum coccineum</name>
    <dbReference type="NCBI Taxonomy" id="301880"/>
    <lineage>
        <taxon>Eukaryota</taxon>
        <taxon>Viridiplantae</taxon>
        <taxon>Streptophyta</taxon>
        <taxon>Embryophyta</taxon>
        <taxon>Tracheophyta</taxon>
        <taxon>Spermatophyta</taxon>
        <taxon>Magnoliopsida</taxon>
        <taxon>eudicotyledons</taxon>
        <taxon>Gunneridae</taxon>
        <taxon>Pentapetalae</taxon>
        <taxon>asterids</taxon>
        <taxon>campanulids</taxon>
        <taxon>Asterales</taxon>
        <taxon>Asteraceae</taxon>
        <taxon>Asteroideae</taxon>
        <taxon>Anthemideae</taxon>
        <taxon>Anthemidinae</taxon>
        <taxon>Tanacetum</taxon>
    </lineage>
</organism>
<dbReference type="Proteomes" id="UP001151760">
    <property type="component" value="Unassembled WGS sequence"/>
</dbReference>
<gene>
    <name evidence="1" type="ORF">Tco_1123600</name>
</gene>
<dbReference type="EMBL" id="BQNB010021511">
    <property type="protein sequence ID" value="GJU07170.1"/>
    <property type="molecule type" value="Genomic_DNA"/>
</dbReference>
<comment type="caution">
    <text evidence="1">The sequence shown here is derived from an EMBL/GenBank/DDBJ whole genome shotgun (WGS) entry which is preliminary data.</text>
</comment>
<reference evidence="1" key="1">
    <citation type="journal article" date="2022" name="Int. J. Mol. Sci.">
        <title>Draft Genome of Tanacetum Coccineum: Genomic Comparison of Closely Related Tanacetum-Family Plants.</title>
        <authorList>
            <person name="Yamashiro T."/>
            <person name="Shiraishi A."/>
            <person name="Nakayama K."/>
            <person name="Satake H."/>
        </authorList>
    </citation>
    <scope>NUCLEOTIDE SEQUENCE</scope>
</reference>
<evidence type="ECO:0000313" key="2">
    <source>
        <dbReference type="Proteomes" id="UP001151760"/>
    </source>
</evidence>
<evidence type="ECO:0000313" key="1">
    <source>
        <dbReference type="EMBL" id="GJU07170.1"/>
    </source>
</evidence>
<proteinExistence type="predicted"/>
<evidence type="ECO:0008006" key="3">
    <source>
        <dbReference type="Google" id="ProtNLM"/>
    </source>
</evidence>
<accession>A0ABQ5J3U2</accession>
<sequence length="392" mass="43810">MPRIKREGHYLCNVRVEYEWKPPRCTSCKVFGYIHKECPKNTGAGEKKNLKKTSQTSRGVPVGLKMGFKPHKEYRPVLKKLNASSSGNKKKGVEPSIEVLFDVLNSVDNDAELVLLLLIKIGKFKDLLSSGQAILVDNAGNPLKKVEFLGDYDSKDEVTSIDNDMACSLALERVGFGTQSLLEQWRDLYGNGDYDEDPYDEDIYEGHDVTQEIQAICDNLDIRVRDSHILDCPLTIEEIKEAVWNFSISKAPAFALVLVNGSSTKEFKIKRGLHQGDSLSPFLFILAVEALNVGLLEASNINIFKGIKVGKDSIHVSHLHFTDDALILGEWLRSNAMNLLRILTCFHLSSGLKGLVFIAAELSRYAISVEVDMAYWSFLGVRTTPVIFQNVL</sequence>
<keyword evidence="2" id="KW-1185">Reference proteome</keyword>
<protein>
    <recommendedName>
        <fullName evidence="3">Reverse transcriptase domain-containing protein</fullName>
    </recommendedName>
</protein>